<evidence type="ECO:0000256" key="1">
    <source>
        <dbReference type="SAM" id="Phobius"/>
    </source>
</evidence>
<reference evidence="2 3" key="1">
    <citation type="submission" date="2018-06" db="EMBL/GenBank/DDBJ databases">
        <title>A transcriptomic atlas of mushroom development highlights an independent origin of complex multicellularity.</title>
        <authorList>
            <consortium name="DOE Joint Genome Institute"/>
            <person name="Krizsan K."/>
            <person name="Almasi E."/>
            <person name="Merenyi Z."/>
            <person name="Sahu N."/>
            <person name="Viragh M."/>
            <person name="Koszo T."/>
            <person name="Mondo S."/>
            <person name="Kiss B."/>
            <person name="Balint B."/>
            <person name="Kues U."/>
            <person name="Barry K."/>
            <person name="Hegedus J.C."/>
            <person name="Henrissat B."/>
            <person name="Johnson J."/>
            <person name="Lipzen A."/>
            <person name="Ohm R."/>
            <person name="Nagy I."/>
            <person name="Pangilinan J."/>
            <person name="Yan J."/>
            <person name="Xiong Y."/>
            <person name="Grigoriev I.V."/>
            <person name="Hibbett D.S."/>
            <person name="Nagy L.G."/>
        </authorList>
    </citation>
    <scope>NUCLEOTIDE SEQUENCE [LARGE SCALE GENOMIC DNA]</scope>
    <source>
        <strain evidence="2 3">SZMC22713</strain>
    </source>
</reference>
<name>A0A4Y7Q9A1_9AGAM</name>
<gene>
    <name evidence="2" type="ORF">BD410DRAFT_128406</name>
</gene>
<organism evidence="2 3">
    <name type="scientific">Rickenella mellea</name>
    <dbReference type="NCBI Taxonomy" id="50990"/>
    <lineage>
        <taxon>Eukaryota</taxon>
        <taxon>Fungi</taxon>
        <taxon>Dikarya</taxon>
        <taxon>Basidiomycota</taxon>
        <taxon>Agaricomycotina</taxon>
        <taxon>Agaricomycetes</taxon>
        <taxon>Hymenochaetales</taxon>
        <taxon>Rickenellaceae</taxon>
        <taxon>Rickenella</taxon>
    </lineage>
</organism>
<feature type="transmembrane region" description="Helical" evidence="1">
    <location>
        <begin position="93"/>
        <end position="112"/>
    </location>
</feature>
<keyword evidence="3" id="KW-1185">Reference proteome</keyword>
<protein>
    <submittedName>
        <fullName evidence="2">Uncharacterized protein</fullName>
    </submittedName>
</protein>
<evidence type="ECO:0000313" key="2">
    <source>
        <dbReference type="EMBL" id="TDL23926.1"/>
    </source>
</evidence>
<dbReference type="EMBL" id="ML170168">
    <property type="protein sequence ID" value="TDL23926.1"/>
    <property type="molecule type" value="Genomic_DNA"/>
</dbReference>
<sequence>MSIPTSMEWGDKESTAHGMESTFNLNKAGYVHTKYELPPVVQSILEGWKTSLVIAAVVSALFASAECSLLGFITSNDAMKVAHPRVYNALRIFSYSTLLFSTSATVSSLILVDRYSELAFRASQKDNLPRHKYVKHGMDYFLKEYGDIGPSWNLLRWHWLLSLGLGILCVFLQMLVFVWISDPPVVRIVTSCVAGFSLLPLLMFLPRGCISPRG</sequence>
<dbReference type="OrthoDB" id="3225366at2759"/>
<keyword evidence="1" id="KW-0472">Membrane</keyword>
<accession>A0A4Y7Q9A1</accession>
<keyword evidence="1" id="KW-1133">Transmembrane helix</keyword>
<evidence type="ECO:0000313" key="3">
    <source>
        <dbReference type="Proteomes" id="UP000294933"/>
    </source>
</evidence>
<keyword evidence="1" id="KW-0812">Transmembrane</keyword>
<dbReference type="AlphaFoldDB" id="A0A4Y7Q9A1"/>
<feature type="transmembrane region" description="Helical" evidence="1">
    <location>
        <begin position="52"/>
        <end position="73"/>
    </location>
</feature>
<dbReference type="Proteomes" id="UP000294933">
    <property type="component" value="Unassembled WGS sequence"/>
</dbReference>
<proteinExistence type="predicted"/>
<feature type="transmembrane region" description="Helical" evidence="1">
    <location>
        <begin position="159"/>
        <end position="180"/>
    </location>
</feature>
<feature type="transmembrane region" description="Helical" evidence="1">
    <location>
        <begin position="186"/>
        <end position="205"/>
    </location>
</feature>
<dbReference type="VEuPathDB" id="FungiDB:BD410DRAFT_128406"/>